<feature type="domain" description="Zn(2)-C6 fungal-type" evidence="6">
    <location>
        <begin position="36"/>
        <end position="66"/>
    </location>
</feature>
<dbReference type="Gene3D" id="4.10.240.10">
    <property type="entry name" value="Zn(2)-C6 fungal-type DNA-binding domain"/>
    <property type="match status" value="1"/>
</dbReference>
<proteinExistence type="predicted"/>
<dbReference type="CDD" id="cd00067">
    <property type="entry name" value="GAL4"/>
    <property type="match status" value="1"/>
</dbReference>
<feature type="compositionally biased region" description="Low complexity" evidence="5">
    <location>
        <begin position="232"/>
        <end position="242"/>
    </location>
</feature>
<dbReference type="OrthoDB" id="4356994at2759"/>
<feature type="region of interest" description="Disordered" evidence="5">
    <location>
        <begin position="1"/>
        <end position="31"/>
    </location>
</feature>
<dbReference type="STRING" id="1016849.A0A0D1W2Q0"/>
<feature type="region of interest" description="Disordered" evidence="5">
    <location>
        <begin position="228"/>
        <end position="259"/>
    </location>
</feature>
<feature type="region of interest" description="Disordered" evidence="5">
    <location>
        <begin position="270"/>
        <end position="289"/>
    </location>
</feature>
<keyword evidence="2" id="KW-0238">DNA-binding</keyword>
<dbReference type="InterPro" id="IPR021833">
    <property type="entry name" value="DUF3425"/>
</dbReference>
<name>A0A0D1W2Q0_9EURO</name>
<sequence length="588" mass="66272">MPSPPRARPMNPTKEGQPSKLAKSKKRQPSARISAACEACKKRKTKCTGGPPPCQLCQTMGTECVIDLSLDMRRRAALQRTLDESKSYQESLDGLIESIRYGPSHHLDSLFQFIRRGASRDEAMEAIHRFLKDSEEQGLDHTMLTQEDLAESPSSGTQHAPSPEDMDALQDHSGRHASSIRSASSEPGKRRQVPNSPTVSSLLSTLKTSSLLDGEELLRRFMTSEMPEKYTSLPWSASSSKSPFERPMSFAEQPDMSERSRWHAALQMRSPTNWTEGQPQDIPATPQNQRRYIEPVPSSSRSDHSSRSQSTTQGTPRRTNFPQHINTDIPMSSTPQASLSAVPYLELVSTPTPTTPAPNNWDLCVAQENQATRLRIPRHLVLPLTIPDDSYLSRIYSHYLQGAKQMLEQGVHVTDVLGSNDEVAVDLFFRDRTNNDKFDCASWACEVFRSYDTDVFARLGSSYMLTLMMRWLLVPTPENYQKVPEMMKPTPYQCMVPHIPAIETIPIPPVRDAAIHRLRDWLTPLMNCNWTVNWRHGMDAAVERSPSTGATILTSKFTDHVTDYDNWSVGKTFLEHFPEVAGRIRLHD</sequence>
<dbReference type="Pfam" id="PF00172">
    <property type="entry name" value="Zn_clus"/>
    <property type="match status" value="1"/>
</dbReference>
<dbReference type="InterPro" id="IPR001138">
    <property type="entry name" value="Zn2Cys6_DnaBD"/>
</dbReference>
<evidence type="ECO:0000256" key="3">
    <source>
        <dbReference type="ARBA" id="ARBA00023163"/>
    </source>
</evidence>
<dbReference type="InterPro" id="IPR053187">
    <property type="entry name" value="Notoamide_regulator"/>
</dbReference>
<dbReference type="EMBL" id="KN846952">
    <property type="protein sequence ID" value="KIV83055.1"/>
    <property type="molecule type" value="Genomic_DNA"/>
</dbReference>
<evidence type="ECO:0000313" key="7">
    <source>
        <dbReference type="EMBL" id="KIV83055.1"/>
    </source>
</evidence>
<dbReference type="HOGENOM" id="CLU_031808_0_0_1"/>
<keyword evidence="3" id="KW-0804">Transcription</keyword>
<feature type="region of interest" description="Disordered" evidence="5">
    <location>
        <begin position="294"/>
        <end position="335"/>
    </location>
</feature>
<feature type="compositionally biased region" description="Polar residues" evidence="5">
    <location>
        <begin position="314"/>
        <end position="335"/>
    </location>
</feature>
<accession>A0A0D1W2Q0</accession>
<dbReference type="AlphaFoldDB" id="A0A0D1W2Q0"/>
<dbReference type="GO" id="GO:0000981">
    <property type="term" value="F:DNA-binding transcription factor activity, RNA polymerase II-specific"/>
    <property type="evidence" value="ECO:0007669"/>
    <property type="project" value="InterPro"/>
</dbReference>
<reference evidence="7 8" key="1">
    <citation type="submission" date="2015-01" db="EMBL/GenBank/DDBJ databases">
        <title>The Genome Sequence of Exophiala sideris CBS121828.</title>
        <authorList>
            <consortium name="The Broad Institute Genomics Platform"/>
            <person name="Cuomo C."/>
            <person name="de Hoog S."/>
            <person name="Gorbushina A."/>
            <person name="Stielow B."/>
            <person name="Teixiera M."/>
            <person name="Abouelleil A."/>
            <person name="Chapman S.B."/>
            <person name="Priest M."/>
            <person name="Young S.K."/>
            <person name="Wortman J."/>
            <person name="Nusbaum C."/>
            <person name="Birren B."/>
        </authorList>
    </citation>
    <scope>NUCLEOTIDE SEQUENCE [LARGE SCALE GENOMIC DNA]</scope>
    <source>
        <strain evidence="7 8">CBS 121828</strain>
    </source>
</reference>
<dbReference type="PROSITE" id="PS00463">
    <property type="entry name" value="ZN2_CY6_FUNGAL_1"/>
    <property type="match status" value="1"/>
</dbReference>
<evidence type="ECO:0000256" key="5">
    <source>
        <dbReference type="SAM" id="MobiDB-lite"/>
    </source>
</evidence>
<evidence type="ECO:0000259" key="6">
    <source>
        <dbReference type="PROSITE" id="PS50048"/>
    </source>
</evidence>
<dbReference type="GO" id="GO:0008270">
    <property type="term" value="F:zinc ion binding"/>
    <property type="evidence" value="ECO:0007669"/>
    <property type="project" value="InterPro"/>
</dbReference>
<dbReference type="PANTHER" id="PTHR47256:SF10">
    <property type="entry name" value="ZN(II)2CYS6 TRANSCRIPTION FACTOR (EUROFUNG)"/>
    <property type="match status" value="1"/>
</dbReference>
<dbReference type="Pfam" id="PF11905">
    <property type="entry name" value="DUF3425"/>
    <property type="match status" value="1"/>
</dbReference>
<keyword evidence="4" id="KW-0539">Nucleus</keyword>
<evidence type="ECO:0000256" key="1">
    <source>
        <dbReference type="ARBA" id="ARBA00023015"/>
    </source>
</evidence>
<dbReference type="SUPFAM" id="SSF57701">
    <property type="entry name" value="Zn2/Cys6 DNA-binding domain"/>
    <property type="match status" value="1"/>
</dbReference>
<keyword evidence="1" id="KW-0805">Transcription regulation</keyword>
<dbReference type="PROSITE" id="PS50048">
    <property type="entry name" value="ZN2_CY6_FUNGAL_2"/>
    <property type="match status" value="1"/>
</dbReference>
<dbReference type="SMART" id="SM00066">
    <property type="entry name" value="GAL4"/>
    <property type="match status" value="1"/>
</dbReference>
<dbReference type="PANTHER" id="PTHR47256">
    <property type="entry name" value="ZN(II)2CYS6 TRANSCRIPTION FACTOR (EUROFUNG)-RELATED"/>
    <property type="match status" value="1"/>
</dbReference>
<dbReference type="GO" id="GO:0003677">
    <property type="term" value="F:DNA binding"/>
    <property type="evidence" value="ECO:0007669"/>
    <property type="project" value="UniProtKB-KW"/>
</dbReference>
<protein>
    <recommendedName>
        <fullName evidence="6">Zn(2)-C6 fungal-type domain-containing protein</fullName>
    </recommendedName>
</protein>
<evidence type="ECO:0000256" key="2">
    <source>
        <dbReference type="ARBA" id="ARBA00023125"/>
    </source>
</evidence>
<dbReference type="InterPro" id="IPR036864">
    <property type="entry name" value="Zn2-C6_fun-type_DNA-bd_sf"/>
</dbReference>
<evidence type="ECO:0000256" key="4">
    <source>
        <dbReference type="ARBA" id="ARBA00023242"/>
    </source>
</evidence>
<dbReference type="Proteomes" id="UP000053599">
    <property type="component" value="Unassembled WGS sequence"/>
</dbReference>
<gene>
    <name evidence="7" type="ORF">PV11_05115</name>
</gene>
<organism evidence="7 8">
    <name type="scientific">Exophiala sideris</name>
    <dbReference type="NCBI Taxonomy" id="1016849"/>
    <lineage>
        <taxon>Eukaryota</taxon>
        <taxon>Fungi</taxon>
        <taxon>Dikarya</taxon>
        <taxon>Ascomycota</taxon>
        <taxon>Pezizomycotina</taxon>
        <taxon>Eurotiomycetes</taxon>
        <taxon>Chaetothyriomycetidae</taxon>
        <taxon>Chaetothyriales</taxon>
        <taxon>Herpotrichiellaceae</taxon>
        <taxon>Exophiala</taxon>
    </lineage>
</organism>
<feature type="region of interest" description="Disordered" evidence="5">
    <location>
        <begin position="148"/>
        <end position="202"/>
    </location>
</feature>
<evidence type="ECO:0000313" key="8">
    <source>
        <dbReference type="Proteomes" id="UP000053599"/>
    </source>
</evidence>